<dbReference type="InterPro" id="IPR006127">
    <property type="entry name" value="ZnuA-like"/>
</dbReference>
<organism evidence="8 9">
    <name type="scientific">Plastorhodobacter daqingensis</name>
    <dbReference type="NCBI Taxonomy" id="1387281"/>
    <lineage>
        <taxon>Bacteria</taxon>
        <taxon>Pseudomonadati</taxon>
        <taxon>Pseudomonadota</taxon>
        <taxon>Alphaproteobacteria</taxon>
        <taxon>Rhodobacterales</taxon>
        <taxon>Paracoccaceae</taxon>
        <taxon>Plastorhodobacter</taxon>
    </lineage>
</organism>
<sequence length="319" mass="33041">MNRAFATTAAFVLAGGAAWAEPPRVLATVGMIADVAAEVAGPCVAVEALMGPGIDPHLYQPTAGDVGRMQRAEAIFYVGLGLEGQLGTVLGRLADSRSTLSVGEAIAETADLLETDGGYGVDPHLWMDVQLWTSAIPAIRTQLAQLAPGCDGLDERADAYAAQLAALHGWVGESIASIPEEARALVTAHDAFGYYARAYGITEIALQGLTTEAEASIADIRETADEVARRGVPAVFVESTINPRSIEALRGALRDRGHNVALGGELYSDAMGEAGTAEGTYIGMIRANTLAITTALGGTPAAWPDALAGWSAQWGLGNP</sequence>
<dbReference type="Proteomes" id="UP001596516">
    <property type="component" value="Unassembled WGS sequence"/>
</dbReference>
<dbReference type="InterPro" id="IPR050492">
    <property type="entry name" value="Bact_metal-bind_prot9"/>
</dbReference>
<comment type="similarity">
    <text evidence="2 6">Belongs to the bacterial solute-binding protein 9 family.</text>
</comment>
<evidence type="ECO:0000256" key="3">
    <source>
        <dbReference type="ARBA" id="ARBA00022448"/>
    </source>
</evidence>
<reference evidence="9" key="1">
    <citation type="journal article" date="2019" name="Int. J. Syst. Evol. Microbiol.">
        <title>The Global Catalogue of Microorganisms (GCM) 10K type strain sequencing project: providing services to taxonomists for standard genome sequencing and annotation.</title>
        <authorList>
            <consortium name="The Broad Institute Genomics Platform"/>
            <consortium name="The Broad Institute Genome Sequencing Center for Infectious Disease"/>
            <person name="Wu L."/>
            <person name="Ma J."/>
        </authorList>
    </citation>
    <scope>NUCLEOTIDE SEQUENCE [LARGE SCALE GENOMIC DNA]</scope>
    <source>
        <strain evidence="9">CGMCC 1.12750</strain>
    </source>
</reference>
<name>A0ABW2UFP7_9RHOB</name>
<dbReference type="PRINTS" id="PR00691">
    <property type="entry name" value="ADHESINB"/>
</dbReference>
<evidence type="ECO:0000256" key="5">
    <source>
        <dbReference type="ARBA" id="ARBA00022729"/>
    </source>
</evidence>
<keyword evidence="9" id="KW-1185">Reference proteome</keyword>
<proteinExistence type="inferred from homology"/>
<evidence type="ECO:0000313" key="8">
    <source>
        <dbReference type="EMBL" id="MFC7703474.1"/>
    </source>
</evidence>
<dbReference type="RefSeq" id="WP_377399834.1">
    <property type="nucleotide sequence ID" value="NZ_JBHTFQ010000002.1"/>
</dbReference>
<dbReference type="EMBL" id="JBHTFQ010000002">
    <property type="protein sequence ID" value="MFC7703474.1"/>
    <property type="molecule type" value="Genomic_DNA"/>
</dbReference>
<dbReference type="Gene3D" id="3.40.50.1980">
    <property type="entry name" value="Nitrogenase molybdenum iron protein domain"/>
    <property type="match status" value="2"/>
</dbReference>
<comment type="subcellular location">
    <subcellularLocation>
        <location evidence="1">Cell envelope</location>
    </subcellularLocation>
</comment>
<feature type="chain" id="PRO_5045811158" evidence="7">
    <location>
        <begin position="21"/>
        <end position="319"/>
    </location>
</feature>
<feature type="signal peptide" evidence="7">
    <location>
        <begin position="1"/>
        <end position="20"/>
    </location>
</feature>
<dbReference type="PRINTS" id="PR00690">
    <property type="entry name" value="ADHESNFAMILY"/>
</dbReference>
<dbReference type="PANTHER" id="PTHR42953">
    <property type="entry name" value="HIGH-AFFINITY ZINC UPTAKE SYSTEM PROTEIN ZNUA-RELATED"/>
    <property type="match status" value="1"/>
</dbReference>
<evidence type="ECO:0000256" key="7">
    <source>
        <dbReference type="SAM" id="SignalP"/>
    </source>
</evidence>
<gene>
    <name evidence="8" type="ORF">ACFQXB_04610</name>
</gene>
<evidence type="ECO:0000256" key="6">
    <source>
        <dbReference type="RuleBase" id="RU003512"/>
    </source>
</evidence>
<comment type="caution">
    <text evidence="8">The sequence shown here is derived from an EMBL/GenBank/DDBJ whole genome shotgun (WGS) entry which is preliminary data.</text>
</comment>
<dbReference type="PANTHER" id="PTHR42953:SF1">
    <property type="entry name" value="METAL-BINDING PROTEIN HI_0362-RELATED"/>
    <property type="match status" value="1"/>
</dbReference>
<dbReference type="Pfam" id="PF01297">
    <property type="entry name" value="ZnuA"/>
    <property type="match status" value="1"/>
</dbReference>
<evidence type="ECO:0000256" key="4">
    <source>
        <dbReference type="ARBA" id="ARBA00022723"/>
    </source>
</evidence>
<keyword evidence="5 7" id="KW-0732">Signal</keyword>
<accession>A0ABW2UFP7</accession>
<dbReference type="SUPFAM" id="SSF53807">
    <property type="entry name" value="Helical backbone' metal receptor"/>
    <property type="match status" value="1"/>
</dbReference>
<evidence type="ECO:0000256" key="2">
    <source>
        <dbReference type="ARBA" id="ARBA00011028"/>
    </source>
</evidence>
<evidence type="ECO:0000313" key="9">
    <source>
        <dbReference type="Proteomes" id="UP001596516"/>
    </source>
</evidence>
<keyword evidence="3 6" id="KW-0813">Transport</keyword>
<evidence type="ECO:0000256" key="1">
    <source>
        <dbReference type="ARBA" id="ARBA00004196"/>
    </source>
</evidence>
<keyword evidence="4" id="KW-0479">Metal-binding</keyword>
<dbReference type="InterPro" id="IPR006129">
    <property type="entry name" value="AdhesinB"/>
</dbReference>
<protein>
    <submittedName>
        <fullName evidence="8">Metal ABC transporter solute-binding protein, Zn/Mn family</fullName>
    </submittedName>
</protein>
<dbReference type="InterPro" id="IPR006128">
    <property type="entry name" value="Lipoprotein_PsaA-like"/>
</dbReference>